<dbReference type="InterPro" id="IPR050966">
    <property type="entry name" value="Glutamyl_endopeptidase"/>
</dbReference>
<reference evidence="2 3" key="1">
    <citation type="submission" date="2018-06" db="EMBL/GenBank/DDBJ databases">
        <title>Sphaerisporangium craniellae sp. nov., isolated from a marine sponge in the South China Sea.</title>
        <authorList>
            <person name="Li L."/>
        </authorList>
    </citation>
    <scope>NUCLEOTIDE SEQUENCE [LARGE SCALE GENOMIC DNA]</scope>
    <source>
        <strain evidence="2 3">CCTCC AA 208026</strain>
    </source>
</reference>
<dbReference type="EMBL" id="QOIL01000037">
    <property type="protein sequence ID" value="RCG18345.1"/>
    <property type="molecule type" value="Genomic_DNA"/>
</dbReference>
<dbReference type="InterPro" id="IPR043504">
    <property type="entry name" value="Peptidase_S1_PA_chymotrypsin"/>
</dbReference>
<dbReference type="OrthoDB" id="3519542at2"/>
<evidence type="ECO:0000256" key="1">
    <source>
        <dbReference type="ARBA" id="ARBA00022729"/>
    </source>
</evidence>
<name>A0A367EL36_9ACTN</name>
<comment type="caution">
    <text evidence="2">The sequence shown here is derived from an EMBL/GenBank/DDBJ whole genome shotgun (WGS) entry which is preliminary data.</text>
</comment>
<dbReference type="AlphaFoldDB" id="A0A367EL36"/>
<dbReference type="Pfam" id="PF13365">
    <property type="entry name" value="Trypsin_2"/>
    <property type="match status" value="1"/>
</dbReference>
<dbReference type="Proteomes" id="UP000253094">
    <property type="component" value="Unassembled WGS sequence"/>
</dbReference>
<organism evidence="2 3">
    <name type="scientific">Sphaerisporangium album</name>
    <dbReference type="NCBI Taxonomy" id="509200"/>
    <lineage>
        <taxon>Bacteria</taxon>
        <taxon>Bacillati</taxon>
        <taxon>Actinomycetota</taxon>
        <taxon>Actinomycetes</taxon>
        <taxon>Streptosporangiales</taxon>
        <taxon>Streptosporangiaceae</taxon>
        <taxon>Sphaerisporangium</taxon>
    </lineage>
</organism>
<protein>
    <recommendedName>
        <fullName evidence="4">Serine protease</fullName>
    </recommendedName>
</protein>
<dbReference type="InterPro" id="IPR009003">
    <property type="entry name" value="Peptidase_S1_PA"/>
</dbReference>
<dbReference type="Gene3D" id="2.40.10.10">
    <property type="entry name" value="Trypsin-like serine proteases"/>
    <property type="match status" value="2"/>
</dbReference>
<dbReference type="PANTHER" id="PTHR15462">
    <property type="entry name" value="SERINE PROTEASE"/>
    <property type="match status" value="1"/>
</dbReference>
<evidence type="ECO:0008006" key="4">
    <source>
        <dbReference type="Google" id="ProtNLM"/>
    </source>
</evidence>
<proteinExistence type="predicted"/>
<keyword evidence="3" id="KW-1185">Reference proteome</keyword>
<evidence type="ECO:0000313" key="3">
    <source>
        <dbReference type="Proteomes" id="UP000253094"/>
    </source>
</evidence>
<evidence type="ECO:0000313" key="2">
    <source>
        <dbReference type="EMBL" id="RCG18345.1"/>
    </source>
</evidence>
<accession>A0A367EL36</accession>
<sequence>MIAASLTTAAAASSTAPVADGLATSQASALKTVAAWTAGNGKRLKAAAKFTADSAVQGKIKLGGGDAAPDGKTGVVPPIGQEKVTPTKVKNVNLPRTIGKVFFRLNGKDYWCSASSIQGKHRNLVATAGHCVYDVDSNRDTLDEWIFIPGYYQGKAPWGIYPGKSAYTHFDFGTYEDFDSDYAFVTVYNGVTADSWNSPKWEDAGRLGDNVGGQGFAWNQKIGQPVYAFGYPAGVHPDGDQPYSGHTPKYCYGKTTAAGVASAFKAEAQIAIKCSFTAGASGGPWIAQYSSTKRLGYINGVTSLVGDSDGNDRYDFATSPYFDSETYAVYTLASNLGSGPIAKPAS</sequence>
<gene>
    <name evidence="2" type="ORF">DQ384_39170</name>
</gene>
<keyword evidence="1" id="KW-0732">Signal</keyword>
<dbReference type="SUPFAM" id="SSF50494">
    <property type="entry name" value="Trypsin-like serine proteases"/>
    <property type="match status" value="1"/>
</dbReference>